<reference evidence="1 2" key="1">
    <citation type="submission" date="2020-02" db="EMBL/GenBank/DDBJ databases">
        <title>Ideonella bacterium strain TBM-1.</title>
        <authorList>
            <person name="Chen W.-M."/>
        </authorList>
    </citation>
    <scope>NUCLEOTIDE SEQUENCE [LARGE SCALE GENOMIC DNA]</scope>
    <source>
        <strain evidence="1 2">TBM-1</strain>
    </source>
</reference>
<keyword evidence="2" id="KW-1185">Reference proteome</keyword>
<comment type="caution">
    <text evidence="1">The sequence shown here is derived from an EMBL/GenBank/DDBJ whole genome shotgun (WGS) entry which is preliminary data.</text>
</comment>
<evidence type="ECO:0000313" key="2">
    <source>
        <dbReference type="Proteomes" id="UP000484255"/>
    </source>
</evidence>
<dbReference type="Proteomes" id="UP000484255">
    <property type="component" value="Unassembled WGS sequence"/>
</dbReference>
<protein>
    <submittedName>
        <fullName evidence="1">SapC family protein</fullName>
    </submittedName>
</protein>
<evidence type="ECO:0000313" key="1">
    <source>
        <dbReference type="EMBL" id="NDY91694.1"/>
    </source>
</evidence>
<dbReference type="RefSeq" id="WP_163457550.1">
    <property type="nucleotide sequence ID" value="NZ_JAAGOH010000011.1"/>
</dbReference>
<sequence>MINAELHKQPVALDREQHRKLRLRQDVNHLAAAQTFNAFFLTAAEFGDACKEYPILFLPAGKDGDGKTLVAPVAVFGLAQGENLFLQADGRWDAHYVPAILRAYPFTMARVADDRYVVCFDAASPGVSETEGTPLFQENGEGSTLLQDVSKFVEQVEVEVERTRLIGKRLMELNLLKPKRFDAKLSDGTPVQVDGFLAADEETLNALPDADLLDLQRNGLLMLLHAHQFSMGNMRRLIDRRLARLQTPG</sequence>
<dbReference type="EMBL" id="JAAGOH010000011">
    <property type="protein sequence ID" value="NDY91694.1"/>
    <property type="molecule type" value="Genomic_DNA"/>
</dbReference>
<accession>A0A7C9PI63</accession>
<dbReference type="AlphaFoldDB" id="A0A7C9PI63"/>
<organism evidence="1 2">
    <name type="scientific">Ideonella livida</name>
    <dbReference type="NCBI Taxonomy" id="2707176"/>
    <lineage>
        <taxon>Bacteria</taxon>
        <taxon>Pseudomonadati</taxon>
        <taxon>Pseudomonadota</taxon>
        <taxon>Betaproteobacteria</taxon>
        <taxon>Burkholderiales</taxon>
        <taxon>Sphaerotilaceae</taxon>
        <taxon>Ideonella</taxon>
    </lineage>
</organism>
<dbReference type="Pfam" id="PF07277">
    <property type="entry name" value="SapC"/>
    <property type="match status" value="1"/>
</dbReference>
<gene>
    <name evidence="1" type="ORF">G3A44_10900</name>
</gene>
<proteinExistence type="predicted"/>
<dbReference type="InterPro" id="IPR010836">
    <property type="entry name" value="SapC"/>
</dbReference>
<name>A0A7C9PI63_9BURK</name>